<organism evidence="2 3">
    <name type="scientific">Hexamita inflata</name>
    <dbReference type="NCBI Taxonomy" id="28002"/>
    <lineage>
        <taxon>Eukaryota</taxon>
        <taxon>Metamonada</taxon>
        <taxon>Diplomonadida</taxon>
        <taxon>Hexamitidae</taxon>
        <taxon>Hexamitinae</taxon>
        <taxon>Hexamita</taxon>
    </lineage>
</organism>
<gene>
    <name evidence="1" type="ORF">HINF_LOCUS1260</name>
    <name evidence="2" type="ORF">HINF_LOCUS1264</name>
</gene>
<comment type="caution">
    <text evidence="2">The sequence shown here is derived from an EMBL/GenBank/DDBJ whole genome shotgun (WGS) entry which is preliminary data.</text>
</comment>
<dbReference type="EMBL" id="CAXDID020000002">
    <property type="protein sequence ID" value="CAL5971320.1"/>
    <property type="molecule type" value="Genomic_DNA"/>
</dbReference>
<dbReference type="Proteomes" id="UP001642409">
    <property type="component" value="Unassembled WGS sequence"/>
</dbReference>
<keyword evidence="3" id="KW-1185">Reference proteome</keyword>
<proteinExistence type="predicted"/>
<reference evidence="2 3" key="1">
    <citation type="submission" date="2024-07" db="EMBL/GenBank/DDBJ databases">
        <authorList>
            <person name="Akdeniz Z."/>
        </authorList>
    </citation>
    <scope>NUCLEOTIDE SEQUENCE [LARGE SCALE GENOMIC DNA]</scope>
</reference>
<sequence>MIKLEQVSQLAVLSTFNYKIILLIFKKSKVVQIGITDPIVGGLVIHLREQYSQLALNTEQNKTVIILYPSVKFPLMLQIPLYGLYSFNAISQTVAVTLVPSN</sequence>
<evidence type="ECO:0000313" key="1">
    <source>
        <dbReference type="EMBL" id="CAL5971320.1"/>
    </source>
</evidence>
<accession>A0ABP1GKT1</accession>
<evidence type="ECO:0000313" key="3">
    <source>
        <dbReference type="Proteomes" id="UP001642409"/>
    </source>
</evidence>
<evidence type="ECO:0000313" key="2">
    <source>
        <dbReference type="EMBL" id="CAL5971324.1"/>
    </source>
</evidence>
<name>A0ABP1GKT1_9EUKA</name>
<protein>
    <submittedName>
        <fullName evidence="2">Hypothetical_protein</fullName>
    </submittedName>
</protein>
<dbReference type="EMBL" id="CAXDID020000002">
    <property type="protein sequence ID" value="CAL5971324.1"/>
    <property type="molecule type" value="Genomic_DNA"/>
</dbReference>